<evidence type="ECO:0000313" key="8">
    <source>
        <dbReference type="Proteomes" id="UP000789396"/>
    </source>
</evidence>
<comment type="similarity">
    <text evidence="2">Belongs to the oxygen-dependent FAD-linked oxidoreductase family.</text>
</comment>
<sequence>MEMVDANGNLLQVDSTLNSDLFFALRGAGGGSYGIITYFVFRIYRTPPQVTSMKLEFDSANMTNMNQVYKLFHAFNEVGPSLDDGIALKMKLDKRSSSITGLYLGPRTEALNAMKEFLSKAPDPSLLEFDQQTFFEAVATLSKSPDKYEVVNPVHHPNFFKAKSFIVNKGKGLTNRAIDSLVNFLNNATCETFASLDLYGGAVNNYDSSSSFIHRDALYCIQMESDWTGNEQTTGC</sequence>
<dbReference type="OrthoDB" id="415825at2759"/>
<gene>
    <name evidence="7" type="ORF">RFULGI_LOCUS12064</name>
</gene>
<protein>
    <submittedName>
        <fullName evidence="7">14239_t:CDS:1</fullName>
    </submittedName>
</protein>
<keyword evidence="3" id="KW-0285">Flavoprotein</keyword>
<comment type="cofactor">
    <cofactor evidence="1">
        <name>FAD</name>
        <dbReference type="ChEBI" id="CHEBI:57692"/>
    </cofactor>
</comment>
<evidence type="ECO:0000256" key="2">
    <source>
        <dbReference type="ARBA" id="ARBA00005466"/>
    </source>
</evidence>
<dbReference type="PANTHER" id="PTHR42973:SF39">
    <property type="entry name" value="FAD-BINDING PCMH-TYPE DOMAIN-CONTAINING PROTEIN"/>
    <property type="match status" value="1"/>
</dbReference>
<evidence type="ECO:0000256" key="3">
    <source>
        <dbReference type="ARBA" id="ARBA00022630"/>
    </source>
</evidence>
<keyword evidence="6" id="KW-0812">Transmembrane</keyword>
<evidence type="ECO:0000256" key="6">
    <source>
        <dbReference type="SAM" id="Phobius"/>
    </source>
</evidence>
<keyword evidence="6" id="KW-0472">Membrane</keyword>
<keyword evidence="6" id="KW-1133">Transmembrane helix</keyword>
<dbReference type="SUPFAM" id="SSF56176">
    <property type="entry name" value="FAD-binding/transporter-associated domain-like"/>
    <property type="match status" value="1"/>
</dbReference>
<dbReference type="GO" id="GO:0050660">
    <property type="term" value="F:flavin adenine dinucleotide binding"/>
    <property type="evidence" value="ECO:0007669"/>
    <property type="project" value="InterPro"/>
</dbReference>
<organism evidence="7 8">
    <name type="scientific">Racocetra fulgida</name>
    <dbReference type="NCBI Taxonomy" id="60492"/>
    <lineage>
        <taxon>Eukaryota</taxon>
        <taxon>Fungi</taxon>
        <taxon>Fungi incertae sedis</taxon>
        <taxon>Mucoromycota</taxon>
        <taxon>Glomeromycotina</taxon>
        <taxon>Glomeromycetes</taxon>
        <taxon>Diversisporales</taxon>
        <taxon>Gigasporaceae</taxon>
        <taxon>Racocetra</taxon>
    </lineage>
</organism>
<evidence type="ECO:0000256" key="4">
    <source>
        <dbReference type="ARBA" id="ARBA00022827"/>
    </source>
</evidence>
<comment type="caution">
    <text evidence="7">The sequence shown here is derived from an EMBL/GenBank/DDBJ whole genome shotgun (WGS) entry which is preliminary data.</text>
</comment>
<reference evidence="7" key="1">
    <citation type="submission" date="2021-06" db="EMBL/GenBank/DDBJ databases">
        <authorList>
            <person name="Kallberg Y."/>
            <person name="Tangrot J."/>
            <person name="Rosling A."/>
        </authorList>
    </citation>
    <scope>NUCLEOTIDE SEQUENCE</scope>
    <source>
        <strain evidence="7">IN212</strain>
    </source>
</reference>
<feature type="non-terminal residue" evidence="7">
    <location>
        <position position="236"/>
    </location>
</feature>
<dbReference type="EMBL" id="CAJVPZ010028014">
    <property type="protein sequence ID" value="CAG8730059.1"/>
    <property type="molecule type" value="Genomic_DNA"/>
</dbReference>
<dbReference type="PANTHER" id="PTHR42973">
    <property type="entry name" value="BINDING OXIDOREDUCTASE, PUTATIVE (AFU_ORTHOLOGUE AFUA_1G17690)-RELATED"/>
    <property type="match status" value="1"/>
</dbReference>
<dbReference type="InterPro" id="IPR050416">
    <property type="entry name" value="FAD-linked_Oxidoreductase"/>
</dbReference>
<proteinExistence type="inferred from homology"/>
<keyword evidence="4" id="KW-0274">FAD</keyword>
<evidence type="ECO:0000313" key="7">
    <source>
        <dbReference type="EMBL" id="CAG8730059.1"/>
    </source>
</evidence>
<dbReference type="Proteomes" id="UP000789396">
    <property type="component" value="Unassembled WGS sequence"/>
</dbReference>
<dbReference type="Gene3D" id="3.30.465.10">
    <property type="match status" value="1"/>
</dbReference>
<keyword evidence="8" id="KW-1185">Reference proteome</keyword>
<dbReference type="InterPro" id="IPR016169">
    <property type="entry name" value="FAD-bd_PCMH_sub2"/>
</dbReference>
<evidence type="ECO:0000256" key="1">
    <source>
        <dbReference type="ARBA" id="ARBA00001974"/>
    </source>
</evidence>
<keyword evidence="5" id="KW-0560">Oxidoreductase</keyword>
<dbReference type="AlphaFoldDB" id="A0A9N9ID82"/>
<accession>A0A9N9ID82</accession>
<dbReference type="GO" id="GO:0016491">
    <property type="term" value="F:oxidoreductase activity"/>
    <property type="evidence" value="ECO:0007669"/>
    <property type="project" value="UniProtKB-KW"/>
</dbReference>
<name>A0A9N9ID82_9GLOM</name>
<evidence type="ECO:0000256" key="5">
    <source>
        <dbReference type="ARBA" id="ARBA00023002"/>
    </source>
</evidence>
<dbReference type="Gene3D" id="3.40.462.20">
    <property type="match status" value="1"/>
</dbReference>
<feature type="transmembrane region" description="Helical" evidence="6">
    <location>
        <begin position="23"/>
        <end position="44"/>
    </location>
</feature>
<dbReference type="InterPro" id="IPR036318">
    <property type="entry name" value="FAD-bd_PCMH-like_sf"/>
</dbReference>